<dbReference type="PROSITE" id="PS51186">
    <property type="entry name" value="GNAT"/>
    <property type="match status" value="1"/>
</dbReference>
<dbReference type="Proteomes" id="UP001596227">
    <property type="component" value="Unassembled WGS sequence"/>
</dbReference>
<comment type="caution">
    <text evidence="4">The sequence shown here is derived from an EMBL/GenBank/DDBJ whole genome shotgun (WGS) entry which is preliminary data.</text>
</comment>
<keyword evidence="2 4" id="KW-0012">Acyltransferase</keyword>
<dbReference type="EMBL" id="JBHSSB010000014">
    <property type="protein sequence ID" value="MFC6294350.1"/>
    <property type="molecule type" value="Genomic_DNA"/>
</dbReference>
<dbReference type="CDD" id="cd04301">
    <property type="entry name" value="NAT_SF"/>
    <property type="match status" value="1"/>
</dbReference>
<dbReference type="RefSeq" id="WP_137606095.1">
    <property type="nucleotide sequence ID" value="NZ_BJDH01000001.1"/>
</dbReference>
<evidence type="ECO:0000313" key="5">
    <source>
        <dbReference type="Proteomes" id="UP001596227"/>
    </source>
</evidence>
<evidence type="ECO:0000313" key="4">
    <source>
        <dbReference type="EMBL" id="MFC6294350.1"/>
    </source>
</evidence>
<keyword evidence="1 4" id="KW-0808">Transferase</keyword>
<evidence type="ECO:0000256" key="2">
    <source>
        <dbReference type="ARBA" id="ARBA00023315"/>
    </source>
</evidence>
<organism evidence="4 5">
    <name type="scientific">Lactiplantibacillus daoliensis</name>
    <dbReference type="NCBI Taxonomy" id="2559916"/>
    <lineage>
        <taxon>Bacteria</taxon>
        <taxon>Bacillati</taxon>
        <taxon>Bacillota</taxon>
        <taxon>Bacilli</taxon>
        <taxon>Lactobacillales</taxon>
        <taxon>Lactobacillaceae</taxon>
        <taxon>Lactiplantibacillus</taxon>
    </lineage>
</organism>
<dbReference type="EC" id="2.3.1.-" evidence="4"/>
<proteinExistence type="predicted"/>
<dbReference type="Gene3D" id="3.40.630.30">
    <property type="match status" value="1"/>
</dbReference>
<evidence type="ECO:0000256" key="1">
    <source>
        <dbReference type="ARBA" id="ARBA00022679"/>
    </source>
</evidence>
<dbReference type="SUPFAM" id="SSF55729">
    <property type="entry name" value="Acyl-CoA N-acyltransferases (Nat)"/>
    <property type="match status" value="1"/>
</dbReference>
<dbReference type="InterPro" id="IPR050832">
    <property type="entry name" value="Bact_Acetyltransf"/>
</dbReference>
<evidence type="ECO:0000259" key="3">
    <source>
        <dbReference type="PROSITE" id="PS51186"/>
    </source>
</evidence>
<sequence length="191" mass="20610">MQIRKAQPQDSAQIAPLIAMIYRDMEMPVLKKVSEADLLAMLTQLYAMPENIDGLAQTFVAVDGNQVLGVAFGHPAENEVAVNQILATVSAAQSGFDGALELGGEARPDEWYLSMLAVDPQTQGQGIGSQLLSALPALVADLGEKKLSLNVDDGNPRAAKLYHRQGFKVDGQLMIGVHPYEHMVKKLKVES</sequence>
<reference evidence="5" key="1">
    <citation type="journal article" date="2019" name="Int. J. Syst. Evol. Microbiol.">
        <title>The Global Catalogue of Microorganisms (GCM) 10K type strain sequencing project: providing services to taxonomists for standard genome sequencing and annotation.</title>
        <authorList>
            <consortium name="The Broad Institute Genomics Platform"/>
            <consortium name="The Broad Institute Genome Sequencing Center for Infectious Disease"/>
            <person name="Wu L."/>
            <person name="Ma J."/>
        </authorList>
    </citation>
    <scope>NUCLEOTIDE SEQUENCE [LARGE SCALE GENOMIC DNA]</scope>
    <source>
        <strain evidence="5">CCM 8934</strain>
    </source>
</reference>
<accession>A0ABW1UEB7</accession>
<protein>
    <submittedName>
        <fullName evidence="4">GNAT family N-acetyltransferase</fullName>
        <ecNumber evidence="4">2.3.1.-</ecNumber>
    </submittedName>
</protein>
<dbReference type="InterPro" id="IPR000182">
    <property type="entry name" value="GNAT_dom"/>
</dbReference>
<feature type="domain" description="N-acetyltransferase" evidence="3">
    <location>
        <begin position="1"/>
        <end position="190"/>
    </location>
</feature>
<dbReference type="InterPro" id="IPR016181">
    <property type="entry name" value="Acyl_CoA_acyltransferase"/>
</dbReference>
<dbReference type="PANTHER" id="PTHR43877">
    <property type="entry name" value="AMINOALKYLPHOSPHONATE N-ACETYLTRANSFERASE-RELATED-RELATED"/>
    <property type="match status" value="1"/>
</dbReference>
<name>A0ABW1UEB7_9LACO</name>
<dbReference type="GO" id="GO:0016746">
    <property type="term" value="F:acyltransferase activity"/>
    <property type="evidence" value="ECO:0007669"/>
    <property type="project" value="UniProtKB-KW"/>
</dbReference>
<dbReference type="Pfam" id="PF00583">
    <property type="entry name" value="Acetyltransf_1"/>
    <property type="match status" value="1"/>
</dbReference>
<keyword evidence="5" id="KW-1185">Reference proteome</keyword>
<gene>
    <name evidence="4" type="ORF">ACFQH1_03950</name>
</gene>